<keyword evidence="5" id="KW-1185">Reference proteome</keyword>
<evidence type="ECO:0000256" key="2">
    <source>
        <dbReference type="SAM" id="MobiDB-lite"/>
    </source>
</evidence>
<organism evidence="4 5">
    <name type="scientific">Sulfitobacter guttiformis</name>
    <dbReference type="NCBI Taxonomy" id="74349"/>
    <lineage>
        <taxon>Bacteria</taxon>
        <taxon>Pseudomonadati</taxon>
        <taxon>Pseudomonadota</taxon>
        <taxon>Alphaproteobacteria</taxon>
        <taxon>Rhodobacterales</taxon>
        <taxon>Roseobacteraceae</taxon>
        <taxon>Sulfitobacter</taxon>
    </lineage>
</organism>
<dbReference type="OrthoDB" id="7857827at2"/>
<gene>
    <name evidence="4" type="ORF">C8N30_0790</name>
</gene>
<dbReference type="PROSITE" id="PS50110">
    <property type="entry name" value="RESPONSE_REGULATORY"/>
    <property type="match status" value="1"/>
</dbReference>
<evidence type="ECO:0000256" key="1">
    <source>
        <dbReference type="PROSITE-ProRule" id="PRU00169"/>
    </source>
</evidence>
<feature type="modified residue" description="4-aspartylphosphate" evidence="1">
    <location>
        <position position="74"/>
    </location>
</feature>
<reference evidence="4 5" key="1">
    <citation type="submission" date="2018-09" db="EMBL/GenBank/DDBJ databases">
        <title>Genomic Encyclopedia of Archaeal and Bacterial Type Strains, Phase II (KMG-II): from individual species to whole genera.</title>
        <authorList>
            <person name="Goeker M."/>
        </authorList>
    </citation>
    <scope>NUCLEOTIDE SEQUENCE [LARGE SCALE GENOMIC DNA]</scope>
    <source>
        <strain evidence="4 5">DSM 11458</strain>
    </source>
</reference>
<dbReference type="CDD" id="cd00156">
    <property type="entry name" value="REC"/>
    <property type="match status" value="1"/>
</dbReference>
<dbReference type="InterPro" id="IPR001789">
    <property type="entry name" value="Sig_transdc_resp-reg_receiver"/>
</dbReference>
<dbReference type="PANTHER" id="PTHR43228:SF1">
    <property type="entry name" value="TWO-COMPONENT RESPONSE REGULATOR ARR22"/>
    <property type="match status" value="1"/>
</dbReference>
<dbReference type="SMART" id="SM00448">
    <property type="entry name" value="REC"/>
    <property type="match status" value="1"/>
</dbReference>
<dbReference type="EMBL" id="RAQK01000001">
    <property type="protein sequence ID" value="RKE96233.1"/>
    <property type="molecule type" value="Genomic_DNA"/>
</dbReference>
<feature type="domain" description="Response regulatory" evidence="3">
    <location>
        <begin position="23"/>
        <end position="141"/>
    </location>
</feature>
<dbReference type="Proteomes" id="UP000284407">
    <property type="component" value="Unassembled WGS sequence"/>
</dbReference>
<dbReference type="RefSeq" id="WP_025063181.1">
    <property type="nucleotide sequence ID" value="NZ_RAQK01000001.1"/>
</dbReference>
<dbReference type="InterPro" id="IPR052048">
    <property type="entry name" value="ST_Response_Regulator"/>
</dbReference>
<keyword evidence="1" id="KW-0597">Phosphoprotein</keyword>
<sequence length="278" mass="30690">MSQHTRILTSAHQKAATAPEFASILIVDDQEFDRTRLKKLCRGFDFNTHVAEADGIESLRDKLRKDRFDLILLDYHLSDGTGLEGVEIIRADKVNCDAATVMITGTEHHEIAIKALKLGFSDYLTKDEITAESLGRAAISALQKSQLARALSAQNQLGTLTNETVQSFSRGCAQDIKPIVSRIMRQMRGLRGFEEIDVKDAVTQIEQVEASLRRLWAFLDDLDLLGGPASAHGPTVPAMRGSDIPATASINARVPSVRPQKPAHPVRKSPSIFRRRPD</sequence>
<accession>A0A420DQ03</accession>
<dbReference type="PANTHER" id="PTHR43228">
    <property type="entry name" value="TWO-COMPONENT RESPONSE REGULATOR"/>
    <property type="match status" value="1"/>
</dbReference>
<proteinExistence type="predicted"/>
<dbReference type="Pfam" id="PF00072">
    <property type="entry name" value="Response_reg"/>
    <property type="match status" value="1"/>
</dbReference>
<dbReference type="Gene3D" id="3.40.50.2300">
    <property type="match status" value="1"/>
</dbReference>
<evidence type="ECO:0000313" key="4">
    <source>
        <dbReference type="EMBL" id="RKE96233.1"/>
    </source>
</evidence>
<dbReference type="SUPFAM" id="SSF52172">
    <property type="entry name" value="CheY-like"/>
    <property type="match status" value="1"/>
</dbReference>
<protein>
    <submittedName>
        <fullName evidence="4">Response regulator receiver domain-containing protein</fullName>
    </submittedName>
</protein>
<dbReference type="AlphaFoldDB" id="A0A420DQ03"/>
<dbReference type="STRING" id="1443111.Z949_2777"/>
<dbReference type="InterPro" id="IPR011006">
    <property type="entry name" value="CheY-like_superfamily"/>
</dbReference>
<dbReference type="GO" id="GO:0000160">
    <property type="term" value="P:phosphorelay signal transduction system"/>
    <property type="evidence" value="ECO:0007669"/>
    <property type="project" value="InterPro"/>
</dbReference>
<name>A0A420DQ03_9RHOB</name>
<feature type="region of interest" description="Disordered" evidence="2">
    <location>
        <begin position="255"/>
        <end position="278"/>
    </location>
</feature>
<evidence type="ECO:0000313" key="5">
    <source>
        <dbReference type="Proteomes" id="UP000284407"/>
    </source>
</evidence>
<evidence type="ECO:0000259" key="3">
    <source>
        <dbReference type="PROSITE" id="PS50110"/>
    </source>
</evidence>
<comment type="caution">
    <text evidence="4">The sequence shown here is derived from an EMBL/GenBank/DDBJ whole genome shotgun (WGS) entry which is preliminary data.</text>
</comment>